<dbReference type="PANTHER" id="PTHR43320">
    <property type="entry name" value="SUGAR KINASE"/>
    <property type="match status" value="1"/>
</dbReference>
<dbReference type="PANTHER" id="PTHR43320:SF2">
    <property type="entry name" value="2-DEHYDRO-3-DEOXYGLUCONOKINASE_2-DEHYDRO-3-DEOXYGALACTONOKINASE"/>
    <property type="match status" value="1"/>
</dbReference>
<evidence type="ECO:0000313" key="6">
    <source>
        <dbReference type="Proteomes" id="UP000035268"/>
    </source>
</evidence>
<dbReference type="InterPro" id="IPR029056">
    <property type="entry name" value="Ribokinase-like"/>
</dbReference>
<keyword evidence="6" id="KW-1185">Reference proteome</keyword>
<dbReference type="AlphaFoldDB" id="A0A0G3EBT3"/>
<dbReference type="Pfam" id="PF00294">
    <property type="entry name" value="PfkB"/>
    <property type="match status" value="1"/>
</dbReference>
<dbReference type="Proteomes" id="UP000035268">
    <property type="component" value="Chromosome"/>
</dbReference>
<dbReference type="CDD" id="cd01166">
    <property type="entry name" value="KdgK"/>
    <property type="match status" value="1"/>
</dbReference>
<evidence type="ECO:0000256" key="2">
    <source>
        <dbReference type="ARBA" id="ARBA00022679"/>
    </source>
</evidence>
<comment type="similarity">
    <text evidence="1">Belongs to the carbohydrate kinase PfkB family.</text>
</comment>
<gene>
    <name evidence="5" type="ORF">L21SP4_00647</name>
</gene>
<reference evidence="6" key="1">
    <citation type="submission" date="2015-02" db="EMBL/GenBank/DDBJ databases">
        <title>Description and complete genome sequence of the first cultured representative of the subdivision 5 of the Verrucomicrobia phylum.</title>
        <authorList>
            <person name="Spring S."/>
            <person name="Bunk B."/>
            <person name="Sproer C."/>
            <person name="Klenk H.-P."/>
        </authorList>
    </citation>
    <scope>NUCLEOTIDE SEQUENCE [LARGE SCALE GENOMIC DNA]</scope>
    <source>
        <strain evidence="6">L21-Fru-AB</strain>
    </source>
</reference>
<dbReference type="Gene3D" id="3.40.1190.20">
    <property type="match status" value="1"/>
</dbReference>
<organism evidence="5 6">
    <name type="scientific">Kiritimatiella glycovorans</name>
    <dbReference type="NCBI Taxonomy" id="1307763"/>
    <lineage>
        <taxon>Bacteria</taxon>
        <taxon>Pseudomonadati</taxon>
        <taxon>Kiritimatiellota</taxon>
        <taxon>Kiritimatiellia</taxon>
        <taxon>Kiritimatiellales</taxon>
        <taxon>Kiritimatiellaceae</taxon>
        <taxon>Kiritimatiella</taxon>
    </lineage>
</organism>
<accession>A0A0G3EBT3</accession>
<dbReference type="OrthoDB" id="9813569at2"/>
<feature type="domain" description="Carbohydrate kinase PfkB" evidence="4">
    <location>
        <begin position="143"/>
        <end position="331"/>
    </location>
</feature>
<dbReference type="PATRIC" id="fig|1609981.3.peg.674"/>
<keyword evidence="3 5" id="KW-0418">Kinase</keyword>
<dbReference type="InterPro" id="IPR011611">
    <property type="entry name" value="PfkB_dom"/>
</dbReference>
<evidence type="ECO:0000256" key="1">
    <source>
        <dbReference type="ARBA" id="ARBA00010688"/>
    </source>
</evidence>
<protein>
    <submittedName>
        <fullName evidence="5">Aminoimidazole riboside kinase</fullName>
    </submittedName>
</protein>
<evidence type="ECO:0000259" key="4">
    <source>
        <dbReference type="Pfam" id="PF00294"/>
    </source>
</evidence>
<dbReference type="GO" id="GO:0016301">
    <property type="term" value="F:kinase activity"/>
    <property type="evidence" value="ECO:0007669"/>
    <property type="project" value="UniProtKB-KW"/>
</dbReference>
<evidence type="ECO:0000256" key="3">
    <source>
        <dbReference type="ARBA" id="ARBA00022777"/>
    </source>
</evidence>
<name>A0A0G3EBT3_9BACT</name>
<sequence length="357" mass="39093">MTEKAQKTYALVVPTSMGLRLTPDDAQPFHSSDRFHMHATSAESNVASVVSYLGLPVKVLTAFVSGSPVSHFIQTNLRSRGMAIEGPGFEQGGPWGLRHQINMADRGWGSRGPRVHNDRAGEVARGLRPEDFDLNRIFGQEGARIVHLSGLIAALSPETGRLCLEIARVAREHGSLISFDLNHRASFWKGRERELAEVFAGIAANSDILVGNEEDFQLCLGIEGPESGGKGLEAKIDDFKEMIGRVQSAYPGASRFATTLREVHSANRHLWGALAVQDGEWEVIRPREIGVLDRIGGGDGFVGGLLYGTLKEWDIHRCAQFGWACGALAATLRTDYAQPVSEEQVWGIWEGNARVRR</sequence>
<evidence type="ECO:0000313" key="5">
    <source>
        <dbReference type="EMBL" id="AKJ63916.1"/>
    </source>
</evidence>
<dbReference type="EMBL" id="CP010904">
    <property type="protein sequence ID" value="AKJ63916.1"/>
    <property type="molecule type" value="Genomic_DNA"/>
</dbReference>
<keyword evidence="2" id="KW-0808">Transferase</keyword>
<dbReference type="RefSeq" id="WP_052881301.1">
    <property type="nucleotide sequence ID" value="NZ_CP010904.1"/>
</dbReference>
<reference evidence="5 6" key="2">
    <citation type="journal article" date="2016" name="ISME J.">
        <title>Characterization of the first cultured representative of Verrucomicrobia subdivision 5 indicates the proposal of a novel phylum.</title>
        <authorList>
            <person name="Spring S."/>
            <person name="Bunk B."/>
            <person name="Sproer C."/>
            <person name="Schumann P."/>
            <person name="Rohde M."/>
            <person name="Tindall B.J."/>
            <person name="Klenk H.P."/>
        </authorList>
    </citation>
    <scope>NUCLEOTIDE SEQUENCE [LARGE SCALE GENOMIC DNA]</scope>
    <source>
        <strain evidence="5 6">L21-Fru-AB</strain>
    </source>
</reference>
<dbReference type="STRING" id="1307763.L21SP4_00647"/>
<dbReference type="KEGG" id="vbl:L21SP4_00647"/>
<dbReference type="InterPro" id="IPR052700">
    <property type="entry name" value="Carb_kinase_PfkB-like"/>
</dbReference>
<dbReference type="SUPFAM" id="SSF53613">
    <property type="entry name" value="Ribokinase-like"/>
    <property type="match status" value="1"/>
</dbReference>
<proteinExistence type="inferred from homology"/>